<feature type="modified residue" description="N6-(pyridoxal phosphate)lysine" evidence="5 6">
    <location>
        <position position="34"/>
    </location>
</feature>
<dbReference type="InterPro" id="IPR009006">
    <property type="entry name" value="Ala_racemase/Decarboxylase_C"/>
</dbReference>
<evidence type="ECO:0000256" key="3">
    <source>
        <dbReference type="ARBA" id="ARBA00022898"/>
    </source>
</evidence>
<dbReference type="GO" id="GO:0030632">
    <property type="term" value="P:D-alanine biosynthetic process"/>
    <property type="evidence" value="ECO:0007669"/>
    <property type="project" value="UniProtKB-UniRule"/>
</dbReference>
<dbReference type="KEGG" id="aant:HUK68_22760"/>
<dbReference type="UniPathway" id="UPA00042">
    <property type="reaction ID" value="UER00497"/>
</dbReference>
<dbReference type="Gene3D" id="2.40.37.10">
    <property type="entry name" value="Lyase, Ornithine Decarboxylase, Chain A, domain 1"/>
    <property type="match status" value="1"/>
</dbReference>
<keyword evidence="3 5" id="KW-0663">Pyridoxal phosphate</keyword>
<evidence type="ECO:0000313" key="10">
    <source>
        <dbReference type="Proteomes" id="UP000509579"/>
    </source>
</evidence>
<reference evidence="9 10" key="1">
    <citation type="submission" date="2020-06" db="EMBL/GenBank/DDBJ databases">
        <title>Acidovorax antarctica sp. nov., isolated from Corinth ice sheet soil, Antarctic Fields Peninsula.</title>
        <authorList>
            <person name="Xu Q."/>
            <person name="Peng F."/>
        </authorList>
    </citation>
    <scope>NUCLEOTIDE SEQUENCE [LARGE SCALE GENOMIC DNA]</scope>
    <source>
        <strain evidence="9 10">16-35-5</strain>
        <plasmid evidence="9 10">unnamed2</plasmid>
    </source>
</reference>
<dbReference type="EC" id="5.1.1.1" evidence="5"/>
<evidence type="ECO:0000256" key="6">
    <source>
        <dbReference type="PIRSR" id="PIRSR600821-50"/>
    </source>
</evidence>
<dbReference type="InterPro" id="IPR020622">
    <property type="entry name" value="Ala_racemase_pyridoxalP-BS"/>
</dbReference>
<dbReference type="InterPro" id="IPR029066">
    <property type="entry name" value="PLP-binding_barrel"/>
</dbReference>
<evidence type="ECO:0000256" key="7">
    <source>
        <dbReference type="PIRSR" id="PIRSR600821-52"/>
    </source>
</evidence>
<keyword evidence="10" id="KW-1185">Reference proteome</keyword>
<dbReference type="PANTHER" id="PTHR30511">
    <property type="entry name" value="ALANINE RACEMASE"/>
    <property type="match status" value="1"/>
</dbReference>
<accession>A0A6N1X8N2</accession>
<feature type="binding site" evidence="5 7">
    <location>
        <position position="302"/>
    </location>
    <ligand>
        <name>substrate</name>
    </ligand>
</feature>
<proteinExistence type="inferred from homology"/>
<dbReference type="PRINTS" id="PR00992">
    <property type="entry name" value="ALARACEMASE"/>
</dbReference>
<dbReference type="InterPro" id="IPR000821">
    <property type="entry name" value="Ala_racemase"/>
</dbReference>
<dbReference type="GO" id="GO:0008784">
    <property type="term" value="F:alanine racemase activity"/>
    <property type="evidence" value="ECO:0007669"/>
    <property type="project" value="UniProtKB-UniRule"/>
</dbReference>
<comment type="function">
    <text evidence="5">Catalyzes the interconversion of L-alanine and D-alanine. May also act on other amino acids.</text>
</comment>
<comment type="cofactor">
    <cofactor evidence="2 5 6">
        <name>pyridoxal 5'-phosphate</name>
        <dbReference type="ChEBI" id="CHEBI:597326"/>
    </cofactor>
</comment>
<dbReference type="SUPFAM" id="SSF51419">
    <property type="entry name" value="PLP-binding barrel"/>
    <property type="match status" value="1"/>
</dbReference>
<dbReference type="SUPFAM" id="SSF50621">
    <property type="entry name" value="Alanine racemase C-terminal domain-like"/>
    <property type="match status" value="1"/>
</dbReference>
<dbReference type="Gene3D" id="3.20.20.10">
    <property type="entry name" value="Alanine racemase"/>
    <property type="match status" value="1"/>
</dbReference>
<dbReference type="SMART" id="SM01005">
    <property type="entry name" value="Ala_racemase_C"/>
    <property type="match status" value="1"/>
</dbReference>
<evidence type="ECO:0000256" key="1">
    <source>
        <dbReference type="ARBA" id="ARBA00000316"/>
    </source>
</evidence>
<dbReference type="InterPro" id="IPR011079">
    <property type="entry name" value="Ala_racemase_C"/>
</dbReference>
<keyword evidence="9" id="KW-0614">Plasmid</keyword>
<geneLocation type="plasmid" evidence="9 10">
    <name>unnamed2</name>
</geneLocation>
<dbReference type="CDD" id="cd06827">
    <property type="entry name" value="PLPDE_III_AR_proteobact"/>
    <property type="match status" value="1"/>
</dbReference>
<feature type="binding site" evidence="5 7">
    <location>
        <position position="131"/>
    </location>
    <ligand>
        <name>substrate</name>
    </ligand>
</feature>
<dbReference type="AlphaFoldDB" id="A0A6N1X8N2"/>
<name>A0A6N1X8N2_9BURK</name>
<feature type="active site" description="Proton acceptor; specific for D-alanine" evidence="5">
    <location>
        <position position="34"/>
    </location>
</feature>
<dbReference type="Proteomes" id="UP000509579">
    <property type="component" value="Plasmid unnamed2"/>
</dbReference>
<evidence type="ECO:0000259" key="8">
    <source>
        <dbReference type="SMART" id="SM01005"/>
    </source>
</evidence>
<comment type="pathway">
    <text evidence="5">Amino-acid biosynthesis; D-alanine biosynthesis; D-alanine from L-alanine: step 1/1.</text>
</comment>
<dbReference type="NCBIfam" id="TIGR00492">
    <property type="entry name" value="alr"/>
    <property type="match status" value="1"/>
</dbReference>
<feature type="domain" description="Alanine racemase C-terminal" evidence="8">
    <location>
        <begin position="233"/>
        <end position="356"/>
    </location>
</feature>
<dbReference type="EMBL" id="CP054842">
    <property type="protein sequence ID" value="QKV55764.1"/>
    <property type="molecule type" value="Genomic_DNA"/>
</dbReference>
<dbReference type="Pfam" id="PF00842">
    <property type="entry name" value="Ala_racemase_C"/>
    <property type="match status" value="1"/>
</dbReference>
<comment type="catalytic activity">
    <reaction evidence="1 5">
        <text>L-alanine = D-alanine</text>
        <dbReference type="Rhea" id="RHEA:20249"/>
        <dbReference type="ChEBI" id="CHEBI:57416"/>
        <dbReference type="ChEBI" id="CHEBI:57972"/>
        <dbReference type="EC" id="5.1.1.1"/>
    </reaction>
</comment>
<gene>
    <name evidence="9" type="primary">alr</name>
    <name evidence="9" type="ORF">HUK68_22760</name>
</gene>
<feature type="active site" description="Proton acceptor; specific for L-alanine" evidence="5">
    <location>
        <position position="254"/>
    </location>
</feature>
<sequence>MSRPSSARIDLDALRHNYATARKLHGRKVLAVLKADAYGHGAVRCALALAGMADGFAVAFLSEAMELRAAGVTAPILLLEGAFDGEELKVAARHALAVVVHHESQLRMLESARGLAGTLDVWLKMDSGMGRAGMAPEAMRAGFARLQACPAVAEVVLMSHFARADEPGMSTTAKQLAAFQAACGGLDARASLANSAGILAWPEACRSWGRAGIMLYGADPLPPTYRQAPLQPVMTLQSQVFAERLLPPGAPLGYGGGFVAERPTRVGLVALGYADGYPRSAPADTPVAIEGHAARLIGRVSMDMLTVDLTDLPACGIGSKVELWGRTIDVNQVAAGAGTIAYELLCNVKRVPRVYEGADAVPEASNPGPCFEELHL</sequence>
<dbReference type="PANTHER" id="PTHR30511:SF0">
    <property type="entry name" value="ALANINE RACEMASE, CATABOLIC-RELATED"/>
    <property type="match status" value="1"/>
</dbReference>
<organism evidence="9 10">
    <name type="scientific">Comamonas antarctica</name>
    <dbReference type="NCBI Taxonomy" id="2743470"/>
    <lineage>
        <taxon>Bacteria</taxon>
        <taxon>Pseudomonadati</taxon>
        <taxon>Pseudomonadota</taxon>
        <taxon>Betaproteobacteria</taxon>
        <taxon>Burkholderiales</taxon>
        <taxon>Comamonadaceae</taxon>
        <taxon>Comamonas</taxon>
    </lineage>
</organism>
<evidence type="ECO:0000256" key="4">
    <source>
        <dbReference type="ARBA" id="ARBA00023235"/>
    </source>
</evidence>
<comment type="similarity">
    <text evidence="5">Belongs to the alanine racemase family.</text>
</comment>
<evidence type="ECO:0000256" key="5">
    <source>
        <dbReference type="HAMAP-Rule" id="MF_01201"/>
    </source>
</evidence>
<dbReference type="PROSITE" id="PS00395">
    <property type="entry name" value="ALANINE_RACEMASE"/>
    <property type="match status" value="1"/>
</dbReference>
<evidence type="ECO:0000256" key="2">
    <source>
        <dbReference type="ARBA" id="ARBA00001933"/>
    </source>
</evidence>
<dbReference type="RefSeq" id="WP_175506543.1">
    <property type="nucleotide sequence ID" value="NZ_CP054842.1"/>
</dbReference>
<evidence type="ECO:0000313" key="9">
    <source>
        <dbReference type="EMBL" id="QKV55764.1"/>
    </source>
</evidence>
<dbReference type="HAMAP" id="MF_01201">
    <property type="entry name" value="Ala_racemase"/>
    <property type="match status" value="1"/>
</dbReference>
<dbReference type="FunFam" id="3.20.20.10:FF:000002">
    <property type="entry name" value="Alanine racemase"/>
    <property type="match status" value="1"/>
</dbReference>
<dbReference type="Pfam" id="PF01168">
    <property type="entry name" value="Ala_racemase_N"/>
    <property type="match status" value="1"/>
</dbReference>
<keyword evidence="4 5" id="KW-0413">Isomerase</keyword>
<dbReference type="InterPro" id="IPR001608">
    <property type="entry name" value="Ala_racemase_N"/>
</dbReference>
<dbReference type="GO" id="GO:0005829">
    <property type="term" value="C:cytosol"/>
    <property type="evidence" value="ECO:0007669"/>
    <property type="project" value="TreeGrafter"/>
</dbReference>
<protein>
    <recommendedName>
        <fullName evidence="5">Alanine racemase</fullName>
        <ecNumber evidence="5">5.1.1.1</ecNumber>
    </recommendedName>
</protein>
<dbReference type="GO" id="GO:0030170">
    <property type="term" value="F:pyridoxal phosphate binding"/>
    <property type="evidence" value="ECO:0007669"/>
    <property type="project" value="UniProtKB-UniRule"/>
</dbReference>